<dbReference type="InterPro" id="IPR010982">
    <property type="entry name" value="Lambda_DNA-bd_dom_sf"/>
</dbReference>
<gene>
    <name evidence="1" type="ORF">UFOVP1169_30</name>
</gene>
<evidence type="ECO:0000313" key="1">
    <source>
        <dbReference type="EMBL" id="CAB4187938.1"/>
    </source>
</evidence>
<accession>A0A6J5R303</accession>
<dbReference type="GO" id="GO:0003677">
    <property type="term" value="F:DNA binding"/>
    <property type="evidence" value="ECO:0007669"/>
    <property type="project" value="InterPro"/>
</dbReference>
<dbReference type="EMBL" id="LR797114">
    <property type="protein sequence ID" value="CAB4187938.1"/>
    <property type="molecule type" value="Genomic_DNA"/>
</dbReference>
<sequence length="61" mass="6914">MQLIKFINETGLNRADFAEKCGLTRMGLYNILEKKCQPSMKTVQAIEAFSKGQVTYKDLAK</sequence>
<reference evidence="1" key="1">
    <citation type="submission" date="2020-05" db="EMBL/GenBank/DDBJ databases">
        <authorList>
            <person name="Chiriac C."/>
            <person name="Salcher M."/>
            <person name="Ghai R."/>
            <person name="Kavagutti S V."/>
        </authorList>
    </citation>
    <scope>NUCLEOTIDE SEQUENCE</scope>
</reference>
<proteinExistence type="predicted"/>
<dbReference type="CDD" id="cd00093">
    <property type="entry name" value="HTH_XRE"/>
    <property type="match status" value="1"/>
</dbReference>
<organism evidence="1">
    <name type="scientific">uncultured Caudovirales phage</name>
    <dbReference type="NCBI Taxonomy" id="2100421"/>
    <lineage>
        <taxon>Viruses</taxon>
        <taxon>Duplodnaviria</taxon>
        <taxon>Heunggongvirae</taxon>
        <taxon>Uroviricota</taxon>
        <taxon>Caudoviricetes</taxon>
        <taxon>Peduoviridae</taxon>
        <taxon>Maltschvirus</taxon>
        <taxon>Maltschvirus maltsch</taxon>
    </lineage>
</organism>
<name>A0A6J5R303_9CAUD</name>
<dbReference type="SUPFAM" id="SSF47413">
    <property type="entry name" value="lambda repressor-like DNA-binding domains"/>
    <property type="match status" value="1"/>
</dbReference>
<protein>
    <submittedName>
        <fullName evidence="1">HTH_XRE domain containing protein</fullName>
    </submittedName>
</protein>
<dbReference type="InterPro" id="IPR001387">
    <property type="entry name" value="Cro/C1-type_HTH"/>
</dbReference>